<reference evidence="2" key="1">
    <citation type="submission" date="2021-01" db="EMBL/GenBank/DDBJ databases">
        <title>Genomic Encyclopedia of Type Strains, Phase IV (KMG-IV): sequencing the most valuable type-strain genomes for metagenomic binning, comparative biology and taxonomic classification.</title>
        <authorList>
            <person name="Goeker M."/>
        </authorList>
    </citation>
    <scope>NUCLEOTIDE SEQUENCE</scope>
    <source>
        <strain evidence="2">DSM 21943</strain>
    </source>
</reference>
<evidence type="ECO:0000313" key="3">
    <source>
        <dbReference type="Proteomes" id="UP001179280"/>
    </source>
</evidence>
<comment type="caution">
    <text evidence="2">The sequence shown here is derived from an EMBL/GenBank/DDBJ whole genome shotgun (WGS) entry which is preliminary data.</text>
</comment>
<accession>A0ABS2SWR1</accession>
<dbReference type="InterPro" id="IPR025736">
    <property type="entry name" value="PucR_C-HTH_dom"/>
</dbReference>
<evidence type="ECO:0000313" key="2">
    <source>
        <dbReference type="EMBL" id="MBM7838677.1"/>
    </source>
</evidence>
<keyword evidence="2" id="KW-0238">DNA-binding</keyword>
<sequence>MSDTYTQFLHQGFTTLDAFAENLGQLLACPITIENNHHHLLAYSEHGEGTDSARVATIIGRKVPSTLIHRFWKEGIMTSLNQSPEPVLIAGIPDVGLGRRVALSIRDKLNQVIGYIWVSEATRVLTVYEQQWMKRVAIKAASLLIKKGNVQGKASTEEKLWKLLTNTYIQEEVPEETKLAGAVHTIFMIDFENKMEHLTQCQVIIEQTTALYMFDGRYMIAFLSNRSIVHSVSHLVKQLPENLIMGCGNPSSSIDHVARSYEQAKAMLILKQRYPHELKNALFYYEAGALRYIQPYEEKAYLIGDHPAIVILEEYDLLNQTSLLETVMVYVKNNGHVSSTAKALHIHLNSLQYRLKRITDLTGLQLKDPTERIGIYLDLHRRQ</sequence>
<protein>
    <submittedName>
        <fullName evidence="2">DNA-binding PucR family transcriptional regulator</fullName>
    </submittedName>
</protein>
<proteinExistence type="predicted"/>
<keyword evidence="3" id="KW-1185">Reference proteome</keyword>
<dbReference type="Gene3D" id="1.10.10.2840">
    <property type="entry name" value="PucR C-terminal helix-turn-helix domain"/>
    <property type="match status" value="1"/>
</dbReference>
<organism evidence="2 3">
    <name type="scientific">Shouchella xiaoxiensis</name>
    <dbReference type="NCBI Taxonomy" id="766895"/>
    <lineage>
        <taxon>Bacteria</taxon>
        <taxon>Bacillati</taxon>
        <taxon>Bacillota</taxon>
        <taxon>Bacilli</taxon>
        <taxon>Bacillales</taxon>
        <taxon>Bacillaceae</taxon>
        <taxon>Shouchella</taxon>
    </lineage>
</organism>
<dbReference type="PANTHER" id="PTHR33744">
    <property type="entry name" value="CARBOHYDRATE DIACID REGULATOR"/>
    <property type="match status" value="1"/>
</dbReference>
<dbReference type="RefSeq" id="WP_204465901.1">
    <property type="nucleotide sequence ID" value="NZ_JAFBCV010000005.1"/>
</dbReference>
<name>A0ABS2SWR1_9BACI</name>
<feature type="domain" description="PucR C-terminal helix-turn-helix" evidence="1">
    <location>
        <begin position="323"/>
        <end position="379"/>
    </location>
</feature>
<dbReference type="EMBL" id="JAFBCV010000005">
    <property type="protein sequence ID" value="MBM7838677.1"/>
    <property type="molecule type" value="Genomic_DNA"/>
</dbReference>
<dbReference type="Proteomes" id="UP001179280">
    <property type="component" value="Unassembled WGS sequence"/>
</dbReference>
<evidence type="ECO:0000259" key="1">
    <source>
        <dbReference type="Pfam" id="PF13556"/>
    </source>
</evidence>
<dbReference type="InterPro" id="IPR051448">
    <property type="entry name" value="CdaR-like_regulators"/>
</dbReference>
<dbReference type="InterPro" id="IPR042070">
    <property type="entry name" value="PucR_C-HTH_sf"/>
</dbReference>
<dbReference type="GO" id="GO:0003677">
    <property type="term" value="F:DNA binding"/>
    <property type="evidence" value="ECO:0007669"/>
    <property type="project" value="UniProtKB-KW"/>
</dbReference>
<dbReference type="PANTHER" id="PTHR33744:SF1">
    <property type="entry name" value="DNA-BINDING TRANSCRIPTIONAL ACTIVATOR ADER"/>
    <property type="match status" value="1"/>
</dbReference>
<gene>
    <name evidence="2" type="ORF">JOC54_001936</name>
</gene>
<dbReference type="Pfam" id="PF13556">
    <property type="entry name" value="HTH_30"/>
    <property type="match status" value="1"/>
</dbReference>